<comment type="caution">
    <text evidence="2">The sequence shown here is derived from an EMBL/GenBank/DDBJ whole genome shotgun (WGS) entry which is preliminary data.</text>
</comment>
<keyword evidence="3" id="KW-1185">Reference proteome</keyword>
<dbReference type="InterPro" id="IPR000626">
    <property type="entry name" value="Ubiquitin-like_dom"/>
</dbReference>
<evidence type="ECO:0000313" key="3">
    <source>
        <dbReference type="Proteomes" id="UP000481861"/>
    </source>
</evidence>
<dbReference type="EMBL" id="JAADJZ010000032">
    <property type="protein sequence ID" value="KAF2865627.1"/>
    <property type="molecule type" value="Genomic_DNA"/>
</dbReference>
<gene>
    <name evidence="2" type="ORF">BDV95DRAFT_554182</name>
</gene>
<evidence type="ECO:0000313" key="2">
    <source>
        <dbReference type="EMBL" id="KAF2865627.1"/>
    </source>
</evidence>
<dbReference type="InterPro" id="IPR029071">
    <property type="entry name" value="Ubiquitin-like_domsf"/>
</dbReference>
<protein>
    <submittedName>
        <fullName evidence="2">Integral membrane protein</fullName>
    </submittedName>
</protein>
<feature type="domain" description="Ubiquitin-like" evidence="1">
    <location>
        <begin position="213"/>
        <end position="288"/>
    </location>
</feature>
<dbReference type="Proteomes" id="UP000481861">
    <property type="component" value="Unassembled WGS sequence"/>
</dbReference>
<dbReference type="SMART" id="SM00213">
    <property type="entry name" value="UBQ"/>
    <property type="match status" value="1"/>
</dbReference>
<dbReference type="PROSITE" id="PS50053">
    <property type="entry name" value="UBIQUITIN_2"/>
    <property type="match status" value="1"/>
</dbReference>
<organism evidence="2 3">
    <name type="scientific">Massariosphaeria phaeospora</name>
    <dbReference type="NCBI Taxonomy" id="100035"/>
    <lineage>
        <taxon>Eukaryota</taxon>
        <taxon>Fungi</taxon>
        <taxon>Dikarya</taxon>
        <taxon>Ascomycota</taxon>
        <taxon>Pezizomycotina</taxon>
        <taxon>Dothideomycetes</taxon>
        <taxon>Pleosporomycetidae</taxon>
        <taxon>Pleosporales</taxon>
        <taxon>Pleosporales incertae sedis</taxon>
        <taxon>Massariosphaeria</taxon>
    </lineage>
</organism>
<dbReference type="PROSITE" id="PS00299">
    <property type="entry name" value="UBIQUITIN_1"/>
    <property type="match status" value="1"/>
</dbReference>
<dbReference type="InterPro" id="IPR050158">
    <property type="entry name" value="Ubiquitin_ubiquitin-like"/>
</dbReference>
<dbReference type="Pfam" id="PF00240">
    <property type="entry name" value="ubiquitin"/>
    <property type="match status" value="1"/>
</dbReference>
<dbReference type="InterPro" id="IPR019954">
    <property type="entry name" value="Ubiquitin_CS"/>
</dbReference>
<accession>A0A7C8I6G4</accession>
<dbReference type="PRINTS" id="PR00348">
    <property type="entry name" value="UBIQUITIN"/>
</dbReference>
<dbReference type="FunFam" id="3.10.20.90:FF:000160">
    <property type="entry name" value="Polyubiquitin-C"/>
    <property type="match status" value="1"/>
</dbReference>
<dbReference type="PANTHER" id="PTHR10666">
    <property type="entry name" value="UBIQUITIN"/>
    <property type="match status" value="1"/>
</dbReference>
<proteinExistence type="predicted"/>
<dbReference type="InterPro" id="IPR019956">
    <property type="entry name" value="Ubiquitin_dom"/>
</dbReference>
<dbReference type="SUPFAM" id="SSF54236">
    <property type="entry name" value="Ubiquitin-like"/>
    <property type="match status" value="1"/>
</dbReference>
<dbReference type="AlphaFoldDB" id="A0A7C8I6G4"/>
<reference evidence="2 3" key="1">
    <citation type="submission" date="2020-01" db="EMBL/GenBank/DDBJ databases">
        <authorList>
            <consortium name="DOE Joint Genome Institute"/>
            <person name="Haridas S."/>
            <person name="Albert R."/>
            <person name="Binder M."/>
            <person name="Bloem J."/>
            <person name="Labutti K."/>
            <person name="Salamov A."/>
            <person name="Andreopoulos B."/>
            <person name="Baker S.E."/>
            <person name="Barry K."/>
            <person name="Bills G."/>
            <person name="Bluhm B.H."/>
            <person name="Cannon C."/>
            <person name="Castanera R."/>
            <person name="Culley D.E."/>
            <person name="Daum C."/>
            <person name="Ezra D."/>
            <person name="Gonzalez J.B."/>
            <person name="Henrissat B."/>
            <person name="Kuo A."/>
            <person name="Liang C."/>
            <person name="Lipzen A."/>
            <person name="Lutzoni F."/>
            <person name="Magnuson J."/>
            <person name="Mondo S."/>
            <person name="Nolan M."/>
            <person name="Ohm R."/>
            <person name="Pangilinan J."/>
            <person name="Park H.-J.H."/>
            <person name="Ramirez L."/>
            <person name="Alfaro M."/>
            <person name="Sun H."/>
            <person name="Tritt A."/>
            <person name="Yoshinaga Y."/>
            <person name="Zwiers L.-H.L."/>
            <person name="Turgeon B.G."/>
            <person name="Goodwin S.B."/>
            <person name="Spatafora J.W."/>
            <person name="Crous P.W."/>
            <person name="Grigoriev I.V."/>
        </authorList>
    </citation>
    <scope>NUCLEOTIDE SEQUENCE [LARGE SCALE GENOMIC DNA]</scope>
    <source>
        <strain evidence="2 3">CBS 611.86</strain>
    </source>
</reference>
<sequence length="441" mass="48710">MAAAMDCKLQTDNAILINNHLEITFRRTIRVPDNQHISNLPPSLGKFPLKPVSKFADKMPRDMAAKGGLFLPMYQSEAMWINFAHHGHTQAYMIKIYVGGVNAISGEPAVEDMATKLRRQAKLAREQVPNCYFTRTFPLQDYIVVPGQHWLDGIAGSDGTVRQFIAMPFGSGYSVESQITGQDTTGGIQIEVTPHTPLTPFVPRPGPIQFGEFPLYIKTLTGKTITIVGYTSDTTADIKSKIQDKEGIPPDQQRIIFKGMQLEDDRTIWEYYITAGCLVHLVLRLRGGGTGPEMAIAAGGKISQVIHEDIFPDAWIPNSTTVLNVQILNSAAYKAVTGEAPPTMALDAATYKRYGLPFYSFYEEPSGIYGDFSMVKSVAQIDGEEEEHVKPKVVQLRHGNSRNTGAVPVQVGLTNPNGPLREFRTIHDLEKQLSGYHVASF</sequence>
<dbReference type="OrthoDB" id="428577at2759"/>
<name>A0A7C8I6G4_9PLEO</name>
<evidence type="ECO:0000259" key="1">
    <source>
        <dbReference type="PROSITE" id="PS50053"/>
    </source>
</evidence>
<dbReference type="Gene3D" id="3.10.20.90">
    <property type="entry name" value="Phosphatidylinositol 3-kinase Catalytic Subunit, Chain A, domain 1"/>
    <property type="match status" value="1"/>
</dbReference>